<proteinExistence type="predicted"/>
<accession>A0A382BV02</accession>
<evidence type="ECO:0000313" key="1">
    <source>
        <dbReference type="EMBL" id="SVB17047.1"/>
    </source>
</evidence>
<evidence type="ECO:0008006" key="2">
    <source>
        <dbReference type="Google" id="ProtNLM"/>
    </source>
</evidence>
<organism evidence="1">
    <name type="scientific">marine metagenome</name>
    <dbReference type="NCBI Taxonomy" id="408172"/>
    <lineage>
        <taxon>unclassified sequences</taxon>
        <taxon>metagenomes</taxon>
        <taxon>ecological metagenomes</taxon>
    </lineage>
</organism>
<protein>
    <recommendedName>
        <fullName evidence="2">DUF2007 domain-containing protein</fullName>
    </recommendedName>
</protein>
<name>A0A382BV02_9ZZZZ</name>
<sequence length="112" mass="12277">MICPECHADYLNHIKKCGDCNVSLVDACVLDLPIPEMTWSVLPPFSGKIYADMAGEILDNNDIAYYLKMNWSSSAFSIEPTNLTGDIVRIFVPKASFEKASDLVASISGEAE</sequence>
<reference evidence="1" key="1">
    <citation type="submission" date="2018-05" db="EMBL/GenBank/DDBJ databases">
        <authorList>
            <person name="Lanie J.A."/>
            <person name="Ng W.-L."/>
            <person name="Kazmierczak K.M."/>
            <person name="Andrzejewski T.M."/>
            <person name="Davidsen T.M."/>
            <person name="Wayne K.J."/>
            <person name="Tettelin H."/>
            <person name="Glass J.I."/>
            <person name="Rusch D."/>
            <person name="Podicherti R."/>
            <person name="Tsui H.-C.T."/>
            <person name="Winkler M.E."/>
        </authorList>
    </citation>
    <scope>NUCLEOTIDE SEQUENCE</scope>
</reference>
<dbReference type="AlphaFoldDB" id="A0A382BV02"/>
<gene>
    <name evidence="1" type="ORF">METZ01_LOCUS169901</name>
</gene>
<dbReference type="EMBL" id="UINC01031268">
    <property type="protein sequence ID" value="SVB17047.1"/>
    <property type="molecule type" value="Genomic_DNA"/>
</dbReference>